<keyword evidence="2" id="KW-0812">Transmembrane</keyword>
<dbReference type="SUPFAM" id="SSF53850">
    <property type="entry name" value="Periplasmic binding protein-like II"/>
    <property type="match status" value="1"/>
</dbReference>
<name>A0A844HP16_9RHOB</name>
<feature type="transmembrane region" description="Helical" evidence="2">
    <location>
        <begin position="593"/>
        <end position="610"/>
    </location>
</feature>
<keyword evidence="2" id="KW-1133">Transmembrane helix</keyword>
<feature type="transmembrane region" description="Helical" evidence="2">
    <location>
        <begin position="34"/>
        <end position="54"/>
    </location>
</feature>
<evidence type="ECO:0000256" key="1">
    <source>
        <dbReference type="SAM" id="MobiDB-lite"/>
    </source>
</evidence>
<dbReference type="EMBL" id="WMIG01000003">
    <property type="protein sequence ID" value="MTH59461.1"/>
    <property type="molecule type" value="Genomic_DNA"/>
</dbReference>
<dbReference type="Gene3D" id="3.40.190.10">
    <property type="entry name" value="Periplasmic binding protein-like II"/>
    <property type="match status" value="2"/>
</dbReference>
<proteinExistence type="predicted"/>
<accession>A0A844HP16</accession>
<sequence length="1088" mass="120811">MEDPWPAGVPLSLWTYNQLRAEELVQVPMMGIRFAPGFLYTFAFGCIFIAFFAWKRFSVQSDVKSVSRALSELSPSDMGGSGALIRAYFIYAGAILLLYVSFTFFGRLILQSSQMVPVVGIQVDLNKLQFDSMQWPLMLAFAFAGLAEMLPPIKITEGWLRNRAYRAVGIPVRLEQTMRNLIVTLDRACLPDQPDPGPLAQKLAIYRDRWTETVANHAWATESGTQRRSRQDEAVSLLAQLELLVYWAKAARGSWPGHEVSQSVRQQERNYVDDAVALMDDIHKRMLETPQEGGDAGSIARKARFGEYLGETIRKAEALRFDLVGILAIFLERDLDIPTEAVATRPDPRSPATPAQPERIEPALNQLLALTERPDTAGTGPEAGMFLALIAVFLIYAAAAWRGLQEPIGQFIETSNIYGVFVTALVETLRIAALTWLPLLAAFSLRQYLWDNGDWAKATKTQRRSGYAMQIFGCLCLGVTVSILALLGVAALRAFFVAPNAAYFFNLYVGNVAPFVIYYPTQAIILLVLIPVSIMSADLRKSPATRMWYGVLCALGVAFLSIQHLNYWNASLARDCPGLVVISSLDCARRFDLVGHVVLAVLAFLAAGVLGELPERTRMAKPRWAQPQTAASAILLLLLLLPSPAGAQMVSQPAPSQKRMVYVGFRADTPPFSSAVYGAENKQARSYKGYLADMCFDIFAGDANYEIVPVPITADNRFRLLRKGSSPSSPTSLDMLCDAVTMRFSDLERALPSIFSPVVFASGVSFLERTGNNLHTEIGYIGNSTARDIARKACEIDYFKALLPSERKALYQRCRMLWSAAVTNHLIRRRNTEPQFILSAAEEKPTAIKQSLVDLKEAADRLNQIVGESGITRLFPETQKLMDIIVAKQPAPPAPALPALTCDENNPTDDCKAVLNILEDPFCAGKLPQQSNLPVEDRPWLDYHFCPQQSHDDLVEWFCTAPPGHRRIYMGDRELILGKLAVWTRANGPCNIERPQGSEYLSYEPYAFPISMSDAELIQFVQRRIYEIFSHRVEMMSRFQASFGGHKMSPALAYLFLLNAVENEENLGPRPPSPADKPEAISATQSGR</sequence>
<organism evidence="3 4">
    <name type="scientific">Paracoccus litorisediminis</name>
    <dbReference type="NCBI Taxonomy" id="2006130"/>
    <lineage>
        <taxon>Bacteria</taxon>
        <taxon>Pseudomonadati</taxon>
        <taxon>Pseudomonadota</taxon>
        <taxon>Alphaproteobacteria</taxon>
        <taxon>Rhodobacterales</taxon>
        <taxon>Paracoccaceae</taxon>
        <taxon>Paracoccus</taxon>
    </lineage>
</organism>
<dbReference type="RefSeq" id="WP_155039398.1">
    <property type="nucleotide sequence ID" value="NZ_JBHGCD010000003.1"/>
</dbReference>
<feature type="transmembrane region" description="Helical" evidence="2">
    <location>
        <begin position="516"/>
        <end position="535"/>
    </location>
</feature>
<dbReference type="AlphaFoldDB" id="A0A844HP16"/>
<feature type="transmembrane region" description="Helical" evidence="2">
    <location>
        <begin position="135"/>
        <end position="153"/>
    </location>
</feature>
<dbReference type="Proteomes" id="UP000449846">
    <property type="component" value="Unassembled WGS sequence"/>
</dbReference>
<feature type="transmembrane region" description="Helical" evidence="2">
    <location>
        <begin position="630"/>
        <end position="650"/>
    </location>
</feature>
<comment type="caution">
    <text evidence="3">The sequence shown here is derived from an EMBL/GenBank/DDBJ whole genome shotgun (WGS) entry which is preliminary data.</text>
</comment>
<protein>
    <submittedName>
        <fullName evidence="3">Uncharacterized protein</fullName>
    </submittedName>
</protein>
<evidence type="ECO:0000313" key="4">
    <source>
        <dbReference type="Proteomes" id="UP000449846"/>
    </source>
</evidence>
<keyword evidence="4" id="KW-1185">Reference proteome</keyword>
<evidence type="ECO:0000313" key="3">
    <source>
        <dbReference type="EMBL" id="MTH59461.1"/>
    </source>
</evidence>
<feature type="region of interest" description="Disordered" evidence="1">
    <location>
        <begin position="1066"/>
        <end position="1088"/>
    </location>
</feature>
<keyword evidence="2" id="KW-0472">Membrane</keyword>
<feature type="transmembrane region" description="Helical" evidence="2">
    <location>
        <begin position="88"/>
        <end position="110"/>
    </location>
</feature>
<evidence type="ECO:0000256" key="2">
    <source>
        <dbReference type="SAM" id="Phobius"/>
    </source>
</evidence>
<feature type="transmembrane region" description="Helical" evidence="2">
    <location>
        <begin position="466"/>
        <end position="496"/>
    </location>
</feature>
<feature type="transmembrane region" description="Helical" evidence="2">
    <location>
        <begin position="416"/>
        <end position="445"/>
    </location>
</feature>
<reference evidence="3 4" key="1">
    <citation type="submission" date="2019-11" db="EMBL/GenBank/DDBJ databases">
        <authorList>
            <person name="Dong K."/>
        </authorList>
    </citation>
    <scope>NUCLEOTIDE SEQUENCE [LARGE SCALE GENOMIC DNA]</scope>
    <source>
        <strain evidence="3 4">NBRC 112902</strain>
    </source>
</reference>
<gene>
    <name evidence="3" type="ORF">GL300_09565</name>
</gene>
<feature type="transmembrane region" description="Helical" evidence="2">
    <location>
        <begin position="547"/>
        <end position="565"/>
    </location>
</feature>
<dbReference type="OrthoDB" id="8404604at2"/>
<feature type="transmembrane region" description="Helical" evidence="2">
    <location>
        <begin position="383"/>
        <end position="404"/>
    </location>
</feature>